<evidence type="ECO:0000256" key="8">
    <source>
        <dbReference type="ARBA" id="ARBA00023328"/>
    </source>
</evidence>
<reference evidence="13 14" key="1">
    <citation type="submission" date="2015-08" db="EMBL/GenBank/DDBJ databases">
        <title>Next Generation Sequencing and Analysis of the Genome of Puccinia sorghi L Schw, the Causal Agent of Maize Common Rust.</title>
        <authorList>
            <person name="Rochi L."/>
            <person name="Burguener G."/>
            <person name="Darino M."/>
            <person name="Turjanski A."/>
            <person name="Kreff E."/>
            <person name="Dieguez M.J."/>
            <person name="Sacco F."/>
        </authorList>
    </citation>
    <scope>NUCLEOTIDE SEQUENCE [LARGE SCALE GENOMIC DNA]</scope>
    <source>
        <strain evidence="13 14">RO10H11247</strain>
    </source>
</reference>
<dbReference type="AlphaFoldDB" id="A0A0L6UKE2"/>
<dbReference type="PANTHER" id="PTHR14281:SF0">
    <property type="entry name" value="KINETOCHORE PROTEIN SPC25"/>
    <property type="match status" value="1"/>
</dbReference>
<keyword evidence="3 9" id="KW-0132">Cell division</keyword>
<protein>
    <recommendedName>
        <fullName evidence="9">Kinetochore protein SPC25</fullName>
    </recommendedName>
</protein>
<dbReference type="Gene3D" id="3.30.457.50">
    <property type="entry name" value="Chromosome segregation protein Spc25"/>
    <property type="match status" value="1"/>
</dbReference>
<dbReference type="EMBL" id="LAVV01010463">
    <property type="protein sequence ID" value="KNZ49006.1"/>
    <property type="molecule type" value="Genomic_DNA"/>
</dbReference>
<comment type="subcellular location">
    <subcellularLocation>
        <location evidence="9">Nucleus</location>
    </subcellularLocation>
    <subcellularLocation>
        <location evidence="9">Chromosome</location>
        <location evidence="9">Centromere</location>
        <location evidence="9">Kinetochore</location>
    </subcellularLocation>
</comment>
<evidence type="ECO:0000256" key="10">
    <source>
        <dbReference type="SAM" id="Coils"/>
    </source>
</evidence>
<dbReference type="PANTHER" id="PTHR14281">
    <property type="entry name" value="KINETOCHORE PROTEIN SPC25-RELATED"/>
    <property type="match status" value="1"/>
</dbReference>
<keyword evidence="6 10" id="KW-0175">Coiled coil</keyword>
<dbReference type="GO" id="GO:0007059">
    <property type="term" value="P:chromosome segregation"/>
    <property type="evidence" value="ECO:0007669"/>
    <property type="project" value="InterPro"/>
</dbReference>
<evidence type="ECO:0000256" key="11">
    <source>
        <dbReference type="SAM" id="MobiDB-lite"/>
    </source>
</evidence>
<keyword evidence="7 9" id="KW-0131">Cell cycle</keyword>
<dbReference type="VEuPathDB" id="FungiDB:VP01_5269g1"/>
<evidence type="ECO:0000256" key="9">
    <source>
        <dbReference type="RuleBase" id="RU367150"/>
    </source>
</evidence>
<name>A0A0L6UKE2_9BASI</name>
<sequence>MTPALLPPAHQLATTSTPATPKRISVFSASYVPNQMGSSISKTNRYLSPVKKRPLLFGTPPTNRTPSRMPLANAPATPRVDVLKQLPEPPQIPEGRVGYDPELRSILSNHEESLGRILERYSRQKTDLSHQLNFELAESEHQRTNAKCELAVVQKQLAETVESNEKLKSELTAARNRLNKLTGERRGMELKLSELNSVFSSCQQKFSCLENKKNMEKLELRKVIQETKQEVAFLEEIIGLTILLLGPDRLRFNFKLIDMNAYDRVFYIELDLAEFDYRLVSMDPPCTEIHALLKKLNQSRDFNRFLCDVRQAFKKSMKT</sequence>
<dbReference type="InterPro" id="IPR013255">
    <property type="entry name" value="Spc25_C"/>
</dbReference>
<comment type="function">
    <text evidence="9">Acts as a component of the essential kinetochore-associated NDC80 complex, which is required for chromosome segregation and spindle checkpoint activity.</text>
</comment>
<evidence type="ECO:0000256" key="3">
    <source>
        <dbReference type="ARBA" id="ARBA00022618"/>
    </source>
</evidence>
<keyword evidence="9" id="KW-0539">Nucleus</keyword>
<evidence type="ECO:0000256" key="5">
    <source>
        <dbReference type="ARBA" id="ARBA00022838"/>
    </source>
</evidence>
<evidence type="ECO:0000256" key="6">
    <source>
        <dbReference type="ARBA" id="ARBA00023054"/>
    </source>
</evidence>
<keyword evidence="14" id="KW-1185">Reference proteome</keyword>
<dbReference type="InterPro" id="IPR045143">
    <property type="entry name" value="Spc25"/>
</dbReference>
<feature type="region of interest" description="Disordered" evidence="11">
    <location>
        <begin position="52"/>
        <end position="74"/>
    </location>
</feature>
<feature type="coiled-coil region" evidence="10">
    <location>
        <begin position="136"/>
        <end position="191"/>
    </location>
</feature>
<organism evidence="13 14">
    <name type="scientific">Puccinia sorghi</name>
    <dbReference type="NCBI Taxonomy" id="27349"/>
    <lineage>
        <taxon>Eukaryota</taxon>
        <taxon>Fungi</taxon>
        <taxon>Dikarya</taxon>
        <taxon>Basidiomycota</taxon>
        <taxon>Pucciniomycotina</taxon>
        <taxon>Pucciniomycetes</taxon>
        <taxon>Pucciniales</taxon>
        <taxon>Pucciniaceae</taxon>
        <taxon>Puccinia</taxon>
    </lineage>
</organism>
<evidence type="ECO:0000313" key="14">
    <source>
        <dbReference type="Proteomes" id="UP000037035"/>
    </source>
</evidence>
<evidence type="ECO:0000256" key="7">
    <source>
        <dbReference type="ARBA" id="ARBA00023306"/>
    </source>
</evidence>
<evidence type="ECO:0000256" key="1">
    <source>
        <dbReference type="ARBA" id="ARBA00006379"/>
    </source>
</evidence>
<gene>
    <name evidence="13" type="ORF">VP01_5269g1</name>
</gene>
<accession>A0A0L6UKE2</accession>
<dbReference type="GO" id="GO:0051301">
    <property type="term" value="P:cell division"/>
    <property type="evidence" value="ECO:0007669"/>
    <property type="project" value="UniProtKB-UniRule"/>
</dbReference>
<evidence type="ECO:0000259" key="12">
    <source>
        <dbReference type="Pfam" id="PF08234"/>
    </source>
</evidence>
<keyword evidence="8 9" id="KW-0137">Centromere</keyword>
<evidence type="ECO:0000256" key="4">
    <source>
        <dbReference type="ARBA" id="ARBA00022776"/>
    </source>
</evidence>
<evidence type="ECO:0000256" key="2">
    <source>
        <dbReference type="ARBA" id="ARBA00022454"/>
    </source>
</evidence>
<dbReference type="Pfam" id="PF08234">
    <property type="entry name" value="Spindle_Spc25"/>
    <property type="match status" value="1"/>
</dbReference>
<comment type="subunit">
    <text evidence="9">Component of the NDC80 complex.</text>
</comment>
<comment type="caution">
    <text evidence="13">The sequence shown here is derived from an EMBL/GenBank/DDBJ whole genome shotgun (WGS) entry which is preliminary data.</text>
</comment>
<keyword evidence="4 9" id="KW-0498">Mitosis</keyword>
<evidence type="ECO:0000313" key="13">
    <source>
        <dbReference type="EMBL" id="KNZ49006.1"/>
    </source>
</evidence>
<dbReference type="GO" id="GO:0031262">
    <property type="term" value="C:Ndc80 complex"/>
    <property type="evidence" value="ECO:0007669"/>
    <property type="project" value="InterPro"/>
</dbReference>
<dbReference type="STRING" id="27349.A0A0L6UKE2"/>
<keyword evidence="2 9" id="KW-0158">Chromosome</keyword>
<keyword evidence="5 9" id="KW-0995">Kinetochore</keyword>
<dbReference type="GO" id="GO:0005634">
    <property type="term" value="C:nucleus"/>
    <property type="evidence" value="ECO:0007669"/>
    <property type="project" value="UniProtKB-SubCell"/>
</dbReference>
<dbReference type="Proteomes" id="UP000037035">
    <property type="component" value="Unassembled WGS sequence"/>
</dbReference>
<comment type="similarity">
    <text evidence="1 9">Belongs to the SPC25 family.</text>
</comment>
<proteinExistence type="inferred from homology"/>
<dbReference type="OrthoDB" id="4056921at2759"/>
<feature type="domain" description="Chromosome segregation protein Spc25 C-terminal" evidence="12">
    <location>
        <begin position="247"/>
        <end position="314"/>
    </location>
</feature>
<dbReference type="CDD" id="cd23784">
    <property type="entry name" value="RWD_Spc25"/>
    <property type="match status" value="1"/>
</dbReference>